<organism evidence="4 5">
    <name type="scientific">Fusarium tjaetaba</name>
    <dbReference type="NCBI Taxonomy" id="1567544"/>
    <lineage>
        <taxon>Eukaryota</taxon>
        <taxon>Fungi</taxon>
        <taxon>Dikarya</taxon>
        <taxon>Ascomycota</taxon>
        <taxon>Pezizomycotina</taxon>
        <taxon>Sordariomycetes</taxon>
        <taxon>Hypocreomycetidae</taxon>
        <taxon>Hypocreales</taxon>
        <taxon>Nectriaceae</taxon>
        <taxon>Fusarium</taxon>
        <taxon>Fusarium fujikuroi species complex</taxon>
    </lineage>
</organism>
<dbReference type="GeneID" id="59304268"/>
<keyword evidence="1" id="KW-0539">Nucleus</keyword>
<evidence type="ECO:0000259" key="2">
    <source>
        <dbReference type="Pfam" id="PF04082"/>
    </source>
</evidence>
<dbReference type="InterPro" id="IPR022742">
    <property type="entry name" value="Hydrolase_4"/>
</dbReference>
<dbReference type="GO" id="GO:0003677">
    <property type="term" value="F:DNA binding"/>
    <property type="evidence" value="ECO:0007669"/>
    <property type="project" value="InterPro"/>
</dbReference>
<feature type="domain" description="Serine aminopeptidase S33" evidence="3">
    <location>
        <begin position="27"/>
        <end position="269"/>
    </location>
</feature>
<keyword evidence="5" id="KW-1185">Reference proteome</keyword>
<accession>A0A8H5RQ10</accession>
<gene>
    <name evidence="4" type="ORF">FTJAE_5486</name>
</gene>
<evidence type="ECO:0000313" key="5">
    <source>
        <dbReference type="Proteomes" id="UP000530670"/>
    </source>
</evidence>
<dbReference type="GO" id="GO:0008270">
    <property type="term" value="F:zinc ion binding"/>
    <property type="evidence" value="ECO:0007669"/>
    <property type="project" value="InterPro"/>
</dbReference>
<protein>
    <submittedName>
        <fullName evidence="4">Cutinase transcription factor 1 beta</fullName>
    </submittedName>
</protein>
<feature type="domain" description="Xylanolytic transcriptional activator regulatory" evidence="2">
    <location>
        <begin position="523"/>
        <end position="785"/>
    </location>
</feature>
<evidence type="ECO:0000259" key="3">
    <source>
        <dbReference type="Pfam" id="PF12146"/>
    </source>
</evidence>
<dbReference type="InterPro" id="IPR052761">
    <property type="entry name" value="Fungal_Detox/Toxin_TFs"/>
</dbReference>
<reference evidence="4 5" key="1">
    <citation type="submission" date="2020-05" db="EMBL/GenBank/DDBJ databases">
        <title>Identification and distribution of gene clusters putatively required for synthesis of sphingolipid metabolism inhibitors in phylogenetically diverse species of the filamentous fungus Fusarium.</title>
        <authorList>
            <person name="Kim H.-S."/>
            <person name="Busman M."/>
            <person name="Brown D.W."/>
            <person name="Divon H."/>
            <person name="Uhlig S."/>
            <person name="Proctor R.H."/>
        </authorList>
    </citation>
    <scope>NUCLEOTIDE SEQUENCE [LARGE SCALE GENOMIC DNA]</scope>
    <source>
        <strain evidence="4 5">NRRL 66243</strain>
    </source>
</reference>
<comment type="caution">
    <text evidence="4">The sequence shown here is derived from an EMBL/GenBank/DDBJ whole genome shotgun (WGS) entry which is preliminary data.</text>
</comment>
<evidence type="ECO:0000256" key="1">
    <source>
        <dbReference type="ARBA" id="ARBA00023242"/>
    </source>
</evidence>
<dbReference type="RefSeq" id="XP_037207423.1">
    <property type="nucleotide sequence ID" value="XM_037351998.1"/>
</dbReference>
<dbReference type="Proteomes" id="UP000530670">
    <property type="component" value="Unassembled WGS sequence"/>
</dbReference>
<dbReference type="PANTHER" id="PTHR47425:SF2">
    <property type="entry name" value="FARB-RELATED"/>
    <property type="match status" value="1"/>
</dbReference>
<proteinExistence type="predicted"/>
<sequence length="1070" mass="118004">MAAIRDVDITTYDGLNLKGTLYSVGPKKPCIIMTHGFSGHRDHFLPEIAAKFNDAGYGALVYDNRCWGDSEGLPRCEADPVKQTRDYLDAFNFAAALPEVDPTKIVYWGSSLSGGNALCAAAMNKSLAGIISQVPFVSGGSMARITGAPKSLLVSARTPNSEIKIPIYPSSIEEVQDNTTKAILKDAGAVGFAEEMARRGFNFDRTATLQSLTNTIMHEPTGVIHHISPTPLLMVVADDDVCTYTHLQLEAFEKALQPKTLKIIKGTGHFDLYYGKRFQEVVDAQLEFIISTNWSSVFGSSLIANNVSSLKTSDTVQSESQAFVAGVSDLSVKKSAVRRVSTRPTVYELLFGRQGVSISASASYLKPSERRALRNAIKTSDTRSSDLASDLTEQISLDSRLPIPQLGSSGFSLQAAGAGEPWQNWAMDSLDFGTMPESAAYDGWSSSVPAEKQPRLDPMGNIFQQSTGSPSDAGSTKDGVVLYSYFQFLTVGNLHAIPYQDVTYLEAQGCLHVPNPLIMDVFMKAYFTYAHVFIPLIDEGEFWEMFSPAASSLPTPTISLLVLRAMLFATSAYVPLPVLRQLGYHDICSARADLYRKAKLLFDMEAETAHMPLAQAALMLMNWVPESPTTTSPVPYRTWLSLAIHHAKLINAHRHAGICDVGTTANEPRSKTLRRLWWCCIICDRLSSLACRFRLQITPDMLDMENCVPLGFADLQSEIHRSSVFSPATKRQLIALFSKNLSLLMLLTEIVPVAYPFETRLESSPDFSAQEEENIGKSCDLLEKWYDTAKAEFPPFHKPIAAEESDAANSIAVHTNLMYIYYHTSCIALCNRRVFTQISGTGSPDFHLEEFQDGNRGNDIRGDIEDSVLGLSKCIGSLSGSHLTKYLPITVSGCLAIPLALYHMNTSLSSENDVVPSHLEGWPLLSLDPMQKHLQVMTDASDIFSAQYYGSQWVKQAAEHVAKLALSFNKLSLQSGQEAMKDWVDILVRHPEVYLGLAWTVDMCINRRKLPESQDFPLCLRNDVEKLNAAPQKTEHEMLDSDSSDGQKDLQLTQSLDYLLGMQEPMIGVL</sequence>
<dbReference type="SUPFAM" id="SSF53474">
    <property type="entry name" value="alpha/beta-Hydrolases"/>
    <property type="match status" value="1"/>
</dbReference>
<dbReference type="PANTHER" id="PTHR47425">
    <property type="entry name" value="FARB-RELATED"/>
    <property type="match status" value="1"/>
</dbReference>
<dbReference type="Gene3D" id="1.10.10.800">
    <property type="match status" value="1"/>
</dbReference>
<dbReference type="AlphaFoldDB" id="A0A8H5RQ10"/>
<dbReference type="OrthoDB" id="5121955at2759"/>
<name>A0A8H5RQ10_9HYPO</name>
<dbReference type="Pfam" id="PF12146">
    <property type="entry name" value="Hydrolase_4"/>
    <property type="match status" value="1"/>
</dbReference>
<evidence type="ECO:0000313" key="4">
    <source>
        <dbReference type="EMBL" id="KAF5637629.1"/>
    </source>
</evidence>
<dbReference type="Pfam" id="PF04082">
    <property type="entry name" value="Fungal_trans"/>
    <property type="match status" value="1"/>
</dbReference>
<dbReference type="InterPro" id="IPR029058">
    <property type="entry name" value="AB_hydrolase_fold"/>
</dbReference>
<dbReference type="GO" id="GO:0006351">
    <property type="term" value="P:DNA-templated transcription"/>
    <property type="evidence" value="ECO:0007669"/>
    <property type="project" value="InterPro"/>
</dbReference>
<dbReference type="CDD" id="cd12148">
    <property type="entry name" value="fungal_TF_MHR"/>
    <property type="match status" value="1"/>
</dbReference>
<dbReference type="EMBL" id="JAAQRI010000106">
    <property type="protein sequence ID" value="KAF5637629.1"/>
    <property type="molecule type" value="Genomic_DNA"/>
</dbReference>
<dbReference type="InterPro" id="IPR007219">
    <property type="entry name" value="XnlR_reg_dom"/>
</dbReference>
<dbReference type="Gene3D" id="3.40.50.1820">
    <property type="entry name" value="alpha/beta hydrolase"/>
    <property type="match status" value="1"/>
</dbReference>